<proteinExistence type="predicted"/>
<feature type="region of interest" description="Disordered" evidence="1">
    <location>
        <begin position="190"/>
        <end position="235"/>
    </location>
</feature>
<sequence>MAALVILATITLVSAQSTDLAPTCSSGLLVDDFTHGGVSAAGVSNSLNGRAYSEGGADPYPVANNQVLAPTGARRLVEDIPCIDVSAYSGLAFKMDYAGTPPNLILQGHASADRCGGGWEPMEQVLWNVGKYRRGDGVFFVPKTKWLERVNLPVMTAIVLADFTAQSGVKVGPIWFECAGAPGMPALGNGTKTATATEVTTASPTATTTTDSTPAANKNAPAAANKNAATTTTTTPAADAISTIAFPKSPAGRGRCDARARTPGSAAPTNAAAAEAIADASSSSSTPMDPALAAMGAGVLAAAAVGVAIVGAAVHRRRRSRLTKKRGQAVPVEEVIRTRMDAERNVALLHA</sequence>
<accession>A0A0L0SQE8</accession>
<keyword evidence="5" id="KW-1185">Reference proteome</keyword>
<gene>
    <name evidence="4" type="ORF">AMAG_10082</name>
</gene>
<evidence type="ECO:0000256" key="2">
    <source>
        <dbReference type="SAM" id="Phobius"/>
    </source>
</evidence>
<organism evidence="4 5">
    <name type="scientific">Allomyces macrogynus (strain ATCC 38327)</name>
    <name type="common">Allomyces javanicus var. macrogynus</name>
    <dbReference type="NCBI Taxonomy" id="578462"/>
    <lineage>
        <taxon>Eukaryota</taxon>
        <taxon>Fungi</taxon>
        <taxon>Fungi incertae sedis</taxon>
        <taxon>Blastocladiomycota</taxon>
        <taxon>Blastocladiomycetes</taxon>
        <taxon>Blastocladiales</taxon>
        <taxon>Blastocladiaceae</taxon>
        <taxon>Allomyces</taxon>
    </lineage>
</organism>
<keyword evidence="2" id="KW-0472">Membrane</keyword>
<keyword evidence="3" id="KW-0732">Signal</keyword>
<feature type="transmembrane region" description="Helical" evidence="2">
    <location>
        <begin position="291"/>
        <end position="314"/>
    </location>
</feature>
<evidence type="ECO:0000313" key="4">
    <source>
        <dbReference type="EMBL" id="KNE64732.1"/>
    </source>
</evidence>
<keyword evidence="2" id="KW-1133">Transmembrane helix</keyword>
<protein>
    <submittedName>
        <fullName evidence="4">Uncharacterized protein</fullName>
    </submittedName>
</protein>
<dbReference type="AlphaFoldDB" id="A0A0L0SQE8"/>
<dbReference type="Proteomes" id="UP000054350">
    <property type="component" value="Unassembled WGS sequence"/>
</dbReference>
<dbReference type="OrthoDB" id="5590039at2759"/>
<evidence type="ECO:0000313" key="5">
    <source>
        <dbReference type="Proteomes" id="UP000054350"/>
    </source>
</evidence>
<name>A0A0L0SQE8_ALLM3</name>
<feature type="compositionally biased region" description="Low complexity" evidence="1">
    <location>
        <begin position="191"/>
        <end position="235"/>
    </location>
</feature>
<dbReference type="EMBL" id="GG745345">
    <property type="protein sequence ID" value="KNE64732.1"/>
    <property type="molecule type" value="Genomic_DNA"/>
</dbReference>
<feature type="region of interest" description="Disordered" evidence="1">
    <location>
        <begin position="250"/>
        <end position="271"/>
    </location>
</feature>
<reference evidence="4 5" key="1">
    <citation type="submission" date="2009-11" db="EMBL/GenBank/DDBJ databases">
        <title>Annotation of Allomyces macrogynus ATCC 38327.</title>
        <authorList>
            <consortium name="The Broad Institute Genome Sequencing Platform"/>
            <person name="Russ C."/>
            <person name="Cuomo C."/>
            <person name="Burger G."/>
            <person name="Gray M.W."/>
            <person name="Holland P.W.H."/>
            <person name="King N."/>
            <person name="Lang F.B.F."/>
            <person name="Roger A.J."/>
            <person name="Ruiz-Trillo I."/>
            <person name="Young S.K."/>
            <person name="Zeng Q."/>
            <person name="Gargeya S."/>
            <person name="Fitzgerald M."/>
            <person name="Haas B."/>
            <person name="Abouelleil A."/>
            <person name="Alvarado L."/>
            <person name="Arachchi H.M."/>
            <person name="Berlin A."/>
            <person name="Chapman S.B."/>
            <person name="Gearin G."/>
            <person name="Goldberg J."/>
            <person name="Griggs A."/>
            <person name="Gujja S."/>
            <person name="Hansen M."/>
            <person name="Heiman D."/>
            <person name="Howarth C."/>
            <person name="Larimer J."/>
            <person name="Lui A."/>
            <person name="MacDonald P.J.P."/>
            <person name="McCowen C."/>
            <person name="Montmayeur A."/>
            <person name="Murphy C."/>
            <person name="Neiman D."/>
            <person name="Pearson M."/>
            <person name="Priest M."/>
            <person name="Roberts A."/>
            <person name="Saif S."/>
            <person name="Shea T."/>
            <person name="Sisk P."/>
            <person name="Stolte C."/>
            <person name="Sykes S."/>
            <person name="Wortman J."/>
            <person name="Nusbaum C."/>
            <person name="Birren B."/>
        </authorList>
    </citation>
    <scope>NUCLEOTIDE SEQUENCE [LARGE SCALE GENOMIC DNA]</scope>
    <source>
        <strain evidence="4 5">ATCC 38327</strain>
    </source>
</reference>
<feature type="chain" id="PRO_5012972204" evidence="3">
    <location>
        <begin position="16"/>
        <end position="351"/>
    </location>
</feature>
<evidence type="ECO:0000256" key="3">
    <source>
        <dbReference type="SAM" id="SignalP"/>
    </source>
</evidence>
<feature type="signal peptide" evidence="3">
    <location>
        <begin position="1"/>
        <end position="15"/>
    </location>
</feature>
<dbReference type="VEuPathDB" id="FungiDB:AMAG_10082"/>
<evidence type="ECO:0000256" key="1">
    <source>
        <dbReference type="SAM" id="MobiDB-lite"/>
    </source>
</evidence>
<reference evidence="5" key="2">
    <citation type="submission" date="2009-11" db="EMBL/GenBank/DDBJ databases">
        <title>The Genome Sequence of Allomyces macrogynus strain ATCC 38327.</title>
        <authorList>
            <consortium name="The Broad Institute Genome Sequencing Platform"/>
            <person name="Russ C."/>
            <person name="Cuomo C."/>
            <person name="Shea T."/>
            <person name="Young S.K."/>
            <person name="Zeng Q."/>
            <person name="Koehrsen M."/>
            <person name="Haas B."/>
            <person name="Borodovsky M."/>
            <person name="Guigo R."/>
            <person name="Alvarado L."/>
            <person name="Berlin A."/>
            <person name="Borenstein D."/>
            <person name="Chen Z."/>
            <person name="Engels R."/>
            <person name="Freedman E."/>
            <person name="Gellesch M."/>
            <person name="Goldberg J."/>
            <person name="Griggs A."/>
            <person name="Gujja S."/>
            <person name="Heiman D."/>
            <person name="Hepburn T."/>
            <person name="Howarth C."/>
            <person name="Jen D."/>
            <person name="Larson L."/>
            <person name="Lewis B."/>
            <person name="Mehta T."/>
            <person name="Park D."/>
            <person name="Pearson M."/>
            <person name="Roberts A."/>
            <person name="Saif S."/>
            <person name="Shenoy N."/>
            <person name="Sisk P."/>
            <person name="Stolte C."/>
            <person name="Sykes S."/>
            <person name="Walk T."/>
            <person name="White J."/>
            <person name="Yandava C."/>
            <person name="Burger G."/>
            <person name="Gray M.W."/>
            <person name="Holland P.W.H."/>
            <person name="King N."/>
            <person name="Lang F.B.F."/>
            <person name="Roger A.J."/>
            <person name="Ruiz-Trillo I."/>
            <person name="Lander E."/>
            <person name="Nusbaum C."/>
        </authorList>
    </citation>
    <scope>NUCLEOTIDE SEQUENCE [LARGE SCALE GENOMIC DNA]</scope>
    <source>
        <strain evidence="5">ATCC 38327</strain>
    </source>
</reference>
<keyword evidence="2" id="KW-0812">Transmembrane</keyword>